<organism evidence="2 3">
    <name type="scientific">Actinomyces bovis</name>
    <dbReference type="NCBI Taxonomy" id="1658"/>
    <lineage>
        <taxon>Bacteria</taxon>
        <taxon>Bacillati</taxon>
        <taxon>Actinomycetota</taxon>
        <taxon>Actinomycetes</taxon>
        <taxon>Actinomycetales</taxon>
        <taxon>Actinomycetaceae</taxon>
        <taxon>Actinomyces</taxon>
    </lineage>
</organism>
<gene>
    <name evidence="2" type="ORF">NCTC11535_00409</name>
</gene>
<dbReference type="NCBIfam" id="NF040618">
    <property type="entry name" value="PPA1309_fam"/>
    <property type="match status" value="1"/>
</dbReference>
<sequence>MTDSVANSPDASTDAPTRRGTAQPQSRQEALAGTLVEIEAHIDQLGWDRPVLVFALARTLTMLESDPDVAKLLPQEACEEAQANPEALTAVLQEELPVASTLDELLGQLTWPEHIEGAAICTESTVVPAEVDAQALAITDPQERQDFLAAHQERQDVRILAAAMRSGENWCVMRTRGQSQLLQGENLVPQLVEGLRGTFA</sequence>
<comment type="caution">
    <text evidence="2">The sequence shown here is derived from an EMBL/GenBank/DDBJ whole genome shotgun (WGS) entry which is preliminary data.</text>
</comment>
<reference evidence="2 3" key="1">
    <citation type="submission" date="2018-06" db="EMBL/GenBank/DDBJ databases">
        <authorList>
            <consortium name="Pathogen Informatics"/>
            <person name="Doyle S."/>
        </authorList>
    </citation>
    <scope>NUCLEOTIDE SEQUENCE [LARGE SCALE GENOMIC DNA]</scope>
    <source>
        <strain evidence="2 3">NCTC11535</strain>
    </source>
</reference>
<evidence type="ECO:0000313" key="3">
    <source>
        <dbReference type="Proteomes" id="UP000250006"/>
    </source>
</evidence>
<evidence type="ECO:0000313" key="2">
    <source>
        <dbReference type="EMBL" id="SPT52755.1"/>
    </source>
</evidence>
<name>A0ABY1VKX8_9ACTO</name>
<evidence type="ECO:0000256" key="1">
    <source>
        <dbReference type="SAM" id="MobiDB-lite"/>
    </source>
</evidence>
<keyword evidence="3" id="KW-1185">Reference proteome</keyword>
<accession>A0ABY1VKX8</accession>
<feature type="region of interest" description="Disordered" evidence="1">
    <location>
        <begin position="1"/>
        <end position="28"/>
    </location>
</feature>
<dbReference type="InterPro" id="IPR047681">
    <property type="entry name" value="PPA1309-like"/>
</dbReference>
<protein>
    <submittedName>
        <fullName evidence="2">Uncharacterized protein</fullName>
    </submittedName>
</protein>
<proteinExistence type="predicted"/>
<dbReference type="Proteomes" id="UP000250006">
    <property type="component" value="Unassembled WGS sequence"/>
</dbReference>
<dbReference type="EMBL" id="UAPQ01000001">
    <property type="protein sequence ID" value="SPT52755.1"/>
    <property type="molecule type" value="Genomic_DNA"/>
</dbReference>
<dbReference type="RefSeq" id="WP_111835717.1">
    <property type="nucleotide sequence ID" value="NZ_UAPQ01000001.1"/>
</dbReference>